<evidence type="ECO:0000313" key="5">
    <source>
        <dbReference type="Proteomes" id="UP000095409"/>
    </source>
</evidence>
<evidence type="ECO:0008006" key="8">
    <source>
        <dbReference type="Google" id="ProtNLM"/>
    </source>
</evidence>
<feature type="transmembrane region" description="Helical" evidence="1">
    <location>
        <begin position="37"/>
        <end position="60"/>
    </location>
</feature>
<gene>
    <name evidence="2" type="ORF">ERS852394_02446</name>
    <name evidence="3" type="ORF">ERS852533_01407</name>
    <name evidence="4" type="ORF">ROSSTS7063_03181</name>
</gene>
<accession>A0A174G0W8</accession>
<dbReference type="Proteomes" id="UP000095409">
    <property type="component" value="Unassembled WGS sequence"/>
</dbReference>
<evidence type="ECO:0000256" key="1">
    <source>
        <dbReference type="SAM" id="Phobius"/>
    </source>
</evidence>
<dbReference type="OrthoDB" id="3196374at2"/>
<reference evidence="5 6" key="1">
    <citation type="submission" date="2015-09" db="EMBL/GenBank/DDBJ databases">
        <authorList>
            <consortium name="Pathogen Informatics"/>
        </authorList>
    </citation>
    <scope>NUCLEOTIDE SEQUENCE [LARGE SCALE GENOMIC DNA]</scope>
    <source>
        <strain evidence="2 5">2789STDY5608837</strain>
        <strain evidence="3 6">2789STDY5834921</strain>
    </source>
</reference>
<keyword evidence="1" id="KW-0812">Transmembrane</keyword>
<evidence type="ECO:0000313" key="2">
    <source>
        <dbReference type="EMBL" id="CUO54828.1"/>
    </source>
</evidence>
<name>A0A174G0W8_9FIRM</name>
<dbReference type="AlphaFoldDB" id="A0A174G0W8"/>
<dbReference type="EMBL" id="CZBA01000006">
    <property type="protein sequence ID" value="CUP45272.1"/>
    <property type="molecule type" value="Genomic_DNA"/>
</dbReference>
<evidence type="ECO:0000313" key="4">
    <source>
        <dbReference type="EMBL" id="VUX21149.1"/>
    </source>
</evidence>
<sequence>MIRTVSGIVLLILHLTVCILIWAGIRSGMLKVKKYLMVPVLFVPVWGALCVLILHLQVFIKAENSRKIGIEKLQVNEEIYKNNFRLREENDHDIVPLEEALLINDPEKRRKLIMDILNDDPSKYIELLEKARMNEDVEVVHYAITAMVELSKDYDSKLQTFERTYAAAPEDPVVLDEYCDFMEEYLQQGLLEKQVEHMQRNQYTQLLQKKIKTDMNFHSCLCLADNLMKLKDYSGAQQILDVIDKKWHRREEYWVRKIQLFAEQKNGRAIQAALKQMKEEHIYLSSKSKEVLAFWLDS</sequence>
<proteinExistence type="predicted"/>
<feature type="transmembrane region" description="Helical" evidence="1">
    <location>
        <begin position="6"/>
        <end position="25"/>
    </location>
</feature>
<dbReference type="RefSeq" id="WP_055055823.1">
    <property type="nucleotide sequence ID" value="NZ_CABHNB010000044.1"/>
</dbReference>
<evidence type="ECO:0000313" key="3">
    <source>
        <dbReference type="EMBL" id="CUP45272.1"/>
    </source>
</evidence>
<dbReference type="Proteomes" id="UP000095413">
    <property type="component" value="Unassembled WGS sequence"/>
</dbReference>
<dbReference type="EMBL" id="CYZD01000014">
    <property type="protein sequence ID" value="CUO54828.1"/>
    <property type="molecule type" value="Genomic_DNA"/>
</dbReference>
<keyword evidence="1" id="KW-1133">Transmembrane helix</keyword>
<organism evidence="2 5">
    <name type="scientific">Blautia obeum</name>
    <dbReference type="NCBI Taxonomy" id="40520"/>
    <lineage>
        <taxon>Bacteria</taxon>
        <taxon>Bacillati</taxon>
        <taxon>Bacillota</taxon>
        <taxon>Clostridia</taxon>
        <taxon>Lachnospirales</taxon>
        <taxon>Lachnospiraceae</taxon>
        <taxon>Blautia</taxon>
    </lineage>
</organism>
<evidence type="ECO:0000313" key="6">
    <source>
        <dbReference type="Proteomes" id="UP000095413"/>
    </source>
</evidence>
<protein>
    <recommendedName>
        <fullName evidence="8">Heme biosynthesis-associated TPR protein</fullName>
    </recommendedName>
</protein>
<dbReference type="Proteomes" id="UP000409147">
    <property type="component" value="Unassembled WGS sequence"/>
</dbReference>
<reference evidence="4 7" key="2">
    <citation type="submission" date="2019-07" db="EMBL/GenBank/DDBJ databases">
        <authorList>
            <person name="Hibberd C M."/>
            <person name="Gehrig L. J."/>
            <person name="Chang H.-W."/>
            <person name="Venkatesh S."/>
        </authorList>
    </citation>
    <scope>NUCLEOTIDE SEQUENCE [LARGE SCALE GENOMIC DNA]</scope>
    <source>
        <strain evidence="4">Ruminococcus_obeum_SSTS_Bg7063</strain>
    </source>
</reference>
<keyword evidence="1" id="KW-0472">Membrane</keyword>
<evidence type="ECO:0000313" key="7">
    <source>
        <dbReference type="Proteomes" id="UP000409147"/>
    </source>
</evidence>
<dbReference type="EMBL" id="CABHNB010000044">
    <property type="protein sequence ID" value="VUX21149.1"/>
    <property type="molecule type" value="Genomic_DNA"/>
</dbReference>
<keyword evidence="7" id="KW-1185">Reference proteome</keyword>